<reference evidence="3" key="1">
    <citation type="submission" date="2011-05" db="EMBL/GenBank/DDBJ databases">
        <title>Complete sequence of Desulfotomaculum ruminis DSM 2154.</title>
        <authorList>
            <person name="Lucas S."/>
            <person name="Copeland A."/>
            <person name="Lapidus A."/>
            <person name="Cheng J.-F."/>
            <person name="Goodwin L."/>
            <person name="Pitluck S."/>
            <person name="Lu M."/>
            <person name="Detter J.C."/>
            <person name="Han C."/>
            <person name="Tapia R."/>
            <person name="Land M."/>
            <person name="Hauser L."/>
            <person name="Kyrpides N."/>
            <person name="Ivanova N."/>
            <person name="Mikhailova N."/>
            <person name="Pagani I."/>
            <person name="Stams A.J.M."/>
            <person name="Plugge C.M."/>
            <person name="Muyzer G."/>
            <person name="Kuever J."/>
            <person name="Parshina S.N."/>
            <person name="Ivanova A.E."/>
            <person name="Nazina T.N."/>
            <person name="Brambilla E."/>
            <person name="Spring S."/>
            <person name="Klenk H.-P."/>
            <person name="Woyke T."/>
        </authorList>
    </citation>
    <scope>NUCLEOTIDE SEQUENCE [LARGE SCALE GENOMIC DNA]</scope>
    <source>
        <strain evidence="3">ATCC 23193 / DSM 2154 / NCIB 8452 / DL</strain>
    </source>
</reference>
<keyword evidence="3" id="KW-1185">Reference proteome</keyword>
<dbReference type="KEGG" id="dru:Desru_0598"/>
<gene>
    <name evidence="2" type="ordered locus">Desru_0598</name>
</gene>
<feature type="transmembrane region" description="Helical" evidence="1">
    <location>
        <begin position="844"/>
        <end position="863"/>
    </location>
</feature>
<feature type="transmembrane region" description="Helical" evidence="1">
    <location>
        <begin position="332"/>
        <end position="351"/>
    </location>
</feature>
<evidence type="ECO:0000313" key="3">
    <source>
        <dbReference type="Proteomes" id="UP000009234"/>
    </source>
</evidence>
<keyword evidence="1" id="KW-1133">Transmembrane helix</keyword>
<sequence>MFLTNLSLKRPVFATVTILALLAVGIISYIDLNINDYPEVEFPYVAVTVVQPGASPEQVETKIVHKLEEAVGQISGVKHIYASASEGIAMVFAEFSLETSPEVAAQDVRDKIGTIRGDLPQDIEEPIIARYDPSSQPIVSLAVTGDLSMREMTTLVEDLVKRRIEVVNGVGSISIYGDVKREIQINLDKDKLAAYGLTTAEVLNSLRSENMEVPGGKVGSGGREMTIRTVGNIERVEDFANLPVARRDGVQLYVKDIATVVDGVEEQDSISRYQGKPAIGLDIIKQSGANTVEVGEEIKKVLEELKKELPPGVHLELVRDNSRYIRDSVNDVRNTLIEGSILAVLTVFIFLRDWRSTLISALAIPSSIIATFFAMKLLGFTLNFMSLMSLSLAVGLLIDDAIVVIENIVRHLRMGKTPFEAAKDGTTEIGLAVTSTTLTVVAVFLPVGMMTGIVGQFFKQFGITVVCSVLVSLFVAFTLVPMLSSKYLKDEERLPWGPLGKFMKWFNRGFDNITVKYAGFLKIVLKNRLKVLGVAALLFIGSLALIPFLGSTFMPGGDYAELYVTADLDAGLNIQSTGKTTEEVEKILRGYPEVTQVYSTIQTDKANIFVKLVDKHQRDMSIDELATNMRKKLSRVTGAQVVVNQQSGMTEGAAVQFRLLGDDLDQLQIYAEQAQKIMESIPGAVDVSRSYKPGKPEGQVQIKPDMAADLGISTAVAADTLHTLFNGVVVSQFEDGEERFDVRVRLQEENRRSLADLSNIYLPSSHDDSMVPLSQVTETVFATSPSQISRFDRTKEIVLSCNLEGTSLGEFNKVFMERIDQEMKMAQGYDFFEGGDAEMMGETFTVMILALITAVLFIFFILAAQFESYIDPFSIMLSLPMAVVGAILGLLLFNSDLSIMSMIGIIMLMGLVTKNAILLIDFTKQERGRGVERNEALCKAALTRLRPIIMTSTAMILGMTPLALALGPGAEGRAPMAHAIIGGLITSTLLTLVVVPVIYSLLDDFKQKSHKIKERVFSRSSDSKVTEETVKSI</sequence>
<dbReference type="InterPro" id="IPR001036">
    <property type="entry name" value="Acrflvin-R"/>
</dbReference>
<reference evidence="2 3" key="2">
    <citation type="journal article" date="2012" name="Stand. Genomic Sci.">
        <title>Complete genome sequence of the sulfate-reducing firmicute Desulfotomaculum ruminis type strain (DL(T)).</title>
        <authorList>
            <person name="Spring S."/>
            <person name="Visser M."/>
            <person name="Lu M."/>
            <person name="Copeland A."/>
            <person name="Lapidus A."/>
            <person name="Lucas S."/>
            <person name="Cheng J.F."/>
            <person name="Han C."/>
            <person name="Tapia R."/>
            <person name="Goodwin L.A."/>
            <person name="Pitluck S."/>
            <person name="Ivanova N."/>
            <person name="Land M."/>
            <person name="Hauser L."/>
            <person name="Larimer F."/>
            <person name="Rohde M."/>
            <person name="Goker M."/>
            <person name="Detter J.C."/>
            <person name="Kyrpides N.C."/>
            <person name="Woyke T."/>
            <person name="Schaap P.J."/>
            <person name="Plugge C.M."/>
            <person name="Muyzer G."/>
            <person name="Kuever J."/>
            <person name="Pereira I.A."/>
            <person name="Parshina S.N."/>
            <person name="Bernier-Latmani R."/>
            <person name="Stams A.J."/>
            <person name="Klenk H.P."/>
        </authorList>
    </citation>
    <scope>NUCLEOTIDE SEQUENCE [LARGE SCALE GENOMIC DNA]</scope>
    <source>
        <strain evidence="3">ATCC 23193 / DSM 2154 / NCIB 8452 / DL</strain>
    </source>
</reference>
<feature type="transmembrane region" description="Helical" evidence="1">
    <location>
        <begin position="358"/>
        <end position="378"/>
    </location>
</feature>
<evidence type="ECO:0000256" key="1">
    <source>
        <dbReference type="SAM" id="Phobius"/>
    </source>
</evidence>
<dbReference type="eggNOG" id="COG0841">
    <property type="taxonomic scope" value="Bacteria"/>
</dbReference>
<dbReference type="InterPro" id="IPR027463">
    <property type="entry name" value="AcrB_DN_DC_subdom"/>
</dbReference>
<feature type="transmembrane region" description="Helical" evidence="1">
    <location>
        <begin position="461"/>
        <end position="483"/>
    </location>
</feature>
<feature type="transmembrane region" description="Helical" evidence="1">
    <location>
        <begin position="948"/>
        <end position="967"/>
    </location>
</feature>
<proteinExistence type="predicted"/>
<dbReference type="Pfam" id="PF00873">
    <property type="entry name" value="ACR_tran"/>
    <property type="match status" value="1"/>
</dbReference>
<dbReference type="PANTHER" id="PTHR32063:SF0">
    <property type="entry name" value="SWARMING MOTILITY PROTEIN SWRC"/>
    <property type="match status" value="1"/>
</dbReference>
<dbReference type="STRING" id="696281.Desru_0598"/>
<feature type="transmembrane region" description="Helical" evidence="1">
    <location>
        <begin position="429"/>
        <end position="449"/>
    </location>
</feature>
<feature type="transmembrane region" description="Helical" evidence="1">
    <location>
        <begin position="531"/>
        <end position="550"/>
    </location>
</feature>
<dbReference type="Gene3D" id="1.20.1640.10">
    <property type="entry name" value="Multidrug efflux transporter AcrB transmembrane domain"/>
    <property type="match status" value="2"/>
</dbReference>
<dbReference type="PRINTS" id="PR00702">
    <property type="entry name" value="ACRIFLAVINRP"/>
</dbReference>
<keyword evidence="1" id="KW-0472">Membrane</keyword>
<dbReference type="SUPFAM" id="SSF82693">
    <property type="entry name" value="Multidrug efflux transporter AcrB pore domain, PN1, PN2, PC1 and PC2 subdomains"/>
    <property type="match status" value="3"/>
</dbReference>
<feature type="transmembrane region" description="Helical" evidence="1">
    <location>
        <begin position="899"/>
        <end position="920"/>
    </location>
</feature>
<dbReference type="Gene3D" id="3.30.70.1320">
    <property type="entry name" value="Multidrug efflux transporter AcrB pore domain like"/>
    <property type="match status" value="1"/>
</dbReference>
<dbReference type="OrthoDB" id="9757876at2"/>
<feature type="transmembrane region" description="Helical" evidence="1">
    <location>
        <begin position="979"/>
        <end position="1002"/>
    </location>
</feature>
<protein>
    <submittedName>
        <fullName evidence="2">Acriflavin resistance protein</fullName>
    </submittedName>
</protein>
<keyword evidence="1" id="KW-0812">Transmembrane</keyword>
<dbReference type="RefSeq" id="WP_013840658.1">
    <property type="nucleotide sequence ID" value="NC_015589.1"/>
</dbReference>
<dbReference type="SUPFAM" id="SSF82714">
    <property type="entry name" value="Multidrug efflux transporter AcrB TolC docking domain, DN and DC subdomains"/>
    <property type="match status" value="2"/>
</dbReference>
<dbReference type="GO" id="GO:0005886">
    <property type="term" value="C:plasma membrane"/>
    <property type="evidence" value="ECO:0007669"/>
    <property type="project" value="TreeGrafter"/>
</dbReference>
<name>F6DSR4_DESRL</name>
<feature type="transmembrane region" description="Helical" evidence="1">
    <location>
        <begin position="12"/>
        <end position="30"/>
    </location>
</feature>
<dbReference type="PANTHER" id="PTHR32063">
    <property type="match status" value="1"/>
</dbReference>
<dbReference type="AlphaFoldDB" id="F6DSR4"/>
<dbReference type="Proteomes" id="UP000009234">
    <property type="component" value="Chromosome"/>
</dbReference>
<dbReference type="SUPFAM" id="SSF82866">
    <property type="entry name" value="Multidrug efflux transporter AcrB transmembrane domain"/>
    <property type="match status" value="2"/>
</dbReference>
<dbReference type="Gene3D" id="3.30.70.1430">
    <property type="entry name" value="Multidrug efflux transporter AcrB pore domain"/>
    <property type="match status" value="2"/>
</dbReference>
<dbReference type="GO" id="GO:0042910">
    <property type="term" value="F:xenobiotic transmembrane transporter activity"/>
    <property type="evidence" value="ECO:0007669"/>
    <property type="project" value="TreeGrafter"/>
</dbReference>
<feature type="transmembrane region" description="Helical" evidence="1">
    <location>
        <begin position="384"/>
        <end position="409"/>
    </location>
</feature>
<feature type="transmembrane region" description="Helical" evidence="1">
    <location>
        <begin position="875"/>
        <end position="893"/>
    </location>
</feature>
<dbReference type="Gene3D" id="3.30.2090.10">
    <property type="entry name" value="Multidrug efflux transporter AcrB TolC docking domain, DN and DC subdomains"/>
    <property type="match status" value="2"/>
</dbReference>
<dbReference type="EMBL" id="CP002780">
    <property type="protein sequence ID" value="AEG58883.1"/>
    <property type="molecule type" value="Genomic_DNA"/>
</dbReference>
<dbReference type="Gene3D" id="3.30.70.1440">
    <property type="entry name" value="Multidrug efflux transporter AcrB pore domain"/>
    <property type="match status" value="1"/>
</dbReference>
<accession>F6DSR4</accession>
<evidence type="ECO:0000313" key="2">
    <source>
        <dbReference type="EMBL" id="AEG58883.1"/>
    </source>
</evidence>
<organism evidence="2 3">
    <name type="scientific">Desulforamulus ruminis (strain ATCC 23193 / DSM 2154 / NCIMB 8452 / DL)</name>
    <name type="common">Desulfotomaculum ruminis</name>
    <dbReference type="NCBI Taxonomy" id="696281"/>
    <lineage>
        <taxon>Bacteria</taxon>
        <taxon>Bacillati</taxon>
        <taxon>Bacillota</taxon>
        <taxon>Clostridia</taxon>
        <taxon>Eubacteriales</taxon>
        <taxon>Peptococcaceae</taxon>
        <taxon>Desulforamulus</taxon>
    </lineage>
</organism>
<dbReference type="HOGENOM" id="CLU_002755_1_2_9"/>